<evidence type="ECO:0000313" key="2">
    <source>
        <dbReference type="Proteomes" id="UP000076490"/>
    </source>
</evidence>
<dbReference type="RefSeq" id="WP_063179542.1">
    <property type="nucleotide sequence ID" value="NZ_LQNT01000009.1"/>
</dbReference>
<dbReference type="Proteomes" id="UP000076490">
    <property type="component" value="Unassembled WGS sequence"/>
</dbReference>
<proteinExistence type="predicted"/>
<dbReference type="OrthoDB" id="9790372at2"/>
<evidence type="ECO:0000313" key="1">
    <source>
        <dbReference type="EMBL" id="KZE38249.1"/>
    </source>
</evidence>
<name>A0A165GZ65_9BACL</name>
<gene>
    <name evidence="1" type="ORF">AV656_04830</name>
</gene>
<dbReference type="AlphaFoldDB" id="A0A165GZ65"/>
<reference evidence="1 2" key="1">
    <citation type="submission" date="2016-01" db="EMBL/GenBank/DDBJ databases">
        <title>Whole genome sequencing of Bhargavaea cecembensis T14.</title>
        <authorList>
            <person name="Hong K.W."/>
        </authorList>
    </citation>
    <scope>NUCLEOTIDE SEQUENCE [LARGE SCALE GENOMIC DNA]</scope>
    <source>
        <strain evidence="1 2">T14</strain>
    </source>
</reference>
<dbReference type="Pfam" id="PF02620">
    <property type="entry name" value="YceD"/>
    <property type="match status" value="1"/>
</dbReference>
<protein>
    <submittedName>
        <fullName evidence="1">Metal-binding protein</fullName>
    </submittedName>
</protein>
<dbReference type="EMBL" id="LQNT01000009">
    <property type="protein sequence ID" value="KZE38249.1"/>
    <property type="molecule type" value="Genomic_DNA"/>
</dbReference>
<dbReference type="InterPro" id="IPR003772">
    <property type="entry name" value="YceD"/>
</dbReference>
<sequence length="179" mass="20190">MKWTIRQLNQFRQDSMPVDGTSDLSGVMKRNPEIRGIEPVRVTGTCSVGTGQMTCRFRLEGTMTLPEARTWEDVEFPFTIETDEQFVWEGYAAPDDDAVHEVTGEVVDPTPVFEELVLLEVPIQVIGEEAAPSREGKGWAYSSEEEFASKREEEKPKVDPRLAGLAKFFDQQGEDSKDE</sequence>
<accession>A0A165GZ65</accession>
<organism evidence="1 2">
    <name type="scientific">Bhargavaea cecembensis</name>
    <dbReference type="NCBI Taxonomy" id="394098"/>
    <lineage>
        <taxon>Bacteria</taxon>
        <taxon>Bacillati</taxon>
        <taxon>Bacillota</taxon>
        <taxon>Bacilli</taxon>
        <taxon>Bacillales</taxon>
        <taxon>Caryophanaceae</taxon>
        <taxon>Bhargavaea</taxon>
    </lineage>
</organism>
<comment type="caution">
    <text evidence="1">The sequence shown here is derived from an EMBL/GenBank/DDBJ whole genome shotgun (WGS) entry which is preliminary data.</text>
</comment>